<gene>
    <name evidence="11" type="primary">argS</name>
    <name evidence="15" type="ORF">B0I24_10954</name>
    <name evidence="16" type="ORF">CWE07_10245</name>
</gene>
<dbReference type="Pfam" id="PF03485">
    <property type="entry name" value="Arg_tRNA_synt_N"/>
    <property type="match status" value="1"/>
</dbReference>
<protein>
    <recommendedName>
        <fullName evidence="11">Arginine--tRNA ligase</fullName>
        <ecNumber evidence="11">6.1.1.19</ecNumber>
    </recommendedName>
    <alternativeName>
        <fullName evidence="11">Arginyl-tRNA synthetase</fullName>
        <shortName evidence="11">ArgRS</shortName>
    </alternativeName>
</protein>
<keyword evidence="9 11" id="KW-0030">Aminoacyl-tRNA synthetase</keyword>
<keyword evidence="5 11" id="KW-0436">Ligase</keyword>
<evidence type="ECO:0000313" key="17">
    <source>
        <dbReference type="Proteomes" id="UP000249203"/>
    </source>
</evidence>
<dbReference type="PRINTS" id="PR01038">
    <property type="entry name" value="TRNASYNTHARG"/>
</dbReference>
<evidence type="ECO:0000313" key="16">
    <source>
        <dbReference type="EMBL" id="RUO22849.1"/>
    </source>
</evidence>
<evidence type="ECO:0000256" key="9">
    <source>
        <dbReference type="ARBA" id="ARBA00023146"/>
    </source>
</evidence>
<comment type="caution">
    <text evidence="15">The sequence shown here is derived from an EMBL/GenBank/DDBJ whole genome shotgun (WGS) entry which is preliminary data.</text>
</comment>
<comment type="similarity">
    <text evidence="2 11 12">Belongs to the class-I aminoacyl-tRNA synthetase family.</text>
</comment>
<dbReference type="SUPFAM" id="SSF47323">
    <property type="entry name" value="Anticodon-binding domain of a subclass of class I aminoacyl-tRNA synthetases"/>
    <property type="match status" value="1"/>
</dbReference>
<dbReference type="RefSeq" id="WP_111569780.1">
    <property type="nucleotide sequence ID" value="NZ_PIPK01000009.1"/>
</dbReference>
<evidence type="ECO:0000256" key="10">
    <source>
        <dbReference type="ARBA" id="ARBA00049339"/>
    </source>
</evidence>
<reference evidence="16 18" key="1">
    <citation type="journal article" date="2018" name="Front. Microbiol.">
        <title>Genome-Based Analysis Reveals the Taxonomy and Diversity of the Family Idiomarinaceae.</title>
        <authorList>
            <person name="Liu Y."/>
            <person name="Lai Q."/>
            <person name="Shao Z."/>
        </authorList>
    </citation>
    <scope>NUCLEOTIDE SEQUENCE [LARGE SCALE GENOMIC DNA]</scope>
    <source>
        <strain evidence="16 18">CF12-14</strain>
    </source>
</reference>
<dbReference type="Gene3D" id="3.30.1360.70">
    <property type="entry name" value="Arginyl tRNA synthetase N-terminal domain"/>
    <property type="match status" value="1"/>
</dbReference>
<reference evidence="15 17" key="2">
    <citation type="submission" date="2018-06" db="EMBL/GenBank/DDBJ databases">
        <title>Genomic Encyclopedia of Type Strains, Phase III (KMG-III): the genomes of soil and plant-associated and newly described type strains.</title>
        <authorList>
            <person name="Whitman W."/>
        </authorList>
    </citation>
    <scope>NUCLEOTIDE SEQUENCE [LARGE SCALE GENOMIC DNA]</scope>
    <source>
        <strain evidence="15 17">CGMCC 1.15366</strain>
    </source>
</reference>
<organism evidence="15 17">
    <name type="scientific">Aliidiomarina maris</name>
    <dbReference type="NCBI Taxonomy" id="531312"/>
    <lineage>
        <taxon>Bacteria</taxon>
        <taxon>Pseudomonadati</taxon>
        <taxon>Pseudomonadota</taxon>
        <taxon>Gammaproteobacteria</taxon>
        <taxon>Alteromonadales</taxon>
        <taxon>Idiomarinaceae</taxon>
        <taxon>Aliidiomarina</taxon>
    </lineage>
</organism>
<feature type="short sequence motif" description="'HIGH' region" evidence="11">
    <location>
        <begin position="127"/>
        <end position="137"/>
    </location>
</feature>
<evidence type="ECO:0000256" key="5">
    <source>
        <dbReference type="ARBA" id="ARBA00022598"/>
    </source>
</evidence>
<feature type="domain" description="Arginyl tRNA synthetase N-terminal" evidence="14">
    <location>
        <begin position="3"/>
        <end position="91"/>
    </location>
</feature>
<evidence type="ECO:0000259" key="13">
    <source>
        <dbReference type="SMART" id="SM00836"/>
    </source>
</evidence>
<evidence type="ECO:0000256" key="1">
    <source>
        <dbReference type="ARBA" id="ARBA00004496"/>
    </source>
</evidence>
<evidence type="ECO:0000256" key="6">
    <source>
        <dbReference type="ARBA" id="ARBA00022741"/>
    </source>
</evidence>
<dbReference type="Pfam" id="PF00750">
    <property type="entry name" value="tRNA-synt_1d"/>
    <property type="match status" value="1"/>
</dbReference>
<feature type="domain" description="DALR anticodon binding" evidence="13">
    <location>
        <begin position="466"/>
        <end position="582"/>
    </location>
</feature>
<dbReference type="AlphaFoldDB" id="A0A327X1Q4"/>
<dbReference type="Proteomes" id="UP000287865">
    <property type="component" value="Unassembled WGS sequence"/>
</dbReference>
<dbReference type="InterPro" id="IPR001412">
    <property type="entry name" value="aa-tRNA-synth_I_CS"/>
</dbReference>
<keyword evidence="6 11" id="KW-0547">Nucleotide-binding</keyword>
<sequence>MKQQIEVLLHAAVDGLKEQGVLSDDAAPRIQLDRPRDKSHGDFASNLAMMLAKPAKKSPRELAQLIIDAIPANDVIAGCDIAGPGFINIRVNHQRIIDQLEQAFHDPRLGVGSSVDAQTIVIDYSSPNLAKEMHVGHLRSTIIGDAIARTLELQGHQVIRQNHVGDWGTQFGMLLAHMEDVQKESADVALQLSDLETFYKAAKKRFDAEPEFADRARALVVKLQGGDAYCLNLWRQFIDISLAHCQEVYDRLGVKLTRDDVMAESAYNDELHGIVALLRDKGLLVEDQGAQCVFLDEFTGKEGEPLPIIVQKKDGGFLYATTDLAAARYRAEKLHADRAIYVVDARQALHFNQIFTLARKAGLVPASMSMEHMGFGVVLGKDNRPFKSRDGGVTKLADLLSEAERRAGDLIASKNTDLSAEEQAHIASVVGIAAVKYADLSKNRTSDYVFDWDTMISFEGNTAPYLLYAYTRVNSMFQKAGLTMGDVEGAITLSTEQDTNLANKLAQFPEIITSVANKGMPHFLCGYLFELAGAFSSFYEACPILNSDDEALKASRLKLAALTARTLEQGLALLGIPVLKRM</sequence>
<dbReference type="PANTHER" id="PTHR11956:SF5">
    <property type="entry name" value="ARGININE--TRNA LIGASE, CYTOPLASMIC"/>
    <property type="match status" value="1"/>
</dbReference>
<dbReference type="InterPro" id="IPR005148">
    <property type="entry name" value="Arg-tRNA-synth_N"/>
</dbReference>
<evidence type="ECO:0000256" key="11">
    <source>
        <dbReference type="HAMAP-Rule" id="MF_00123"/>
    </source>
</evidence>
<keyword evidence="4 11" id="KW-0963">Cytoplasm</keyword>
<dbReference type="EMBL" id="QLMD01000009">
    <property type="protein sequence ID" value="RAJ96373.1"/>
    <property type="molecule type" value="Genomic_DNA"/>
</dbReference>
<dbReference type="NCBIfam" id="TIGR00456">
    <property type="entry name" value="argS"/>
    <property type="match status" value="1"/>
</dbReference>
<evidence type="ECO:0000259" key="14">
    <source>
        <dbReference type="SMART" id="SM01016"/>
    </source>
</evidence>
<evidence type="ECO:0000313" key="15">
    <source>
        <dbReference type="EMBL" id="RAJ96373.1"/>
    </source>
</evidence>
<dbReference type="SUPFAM" id="SSF55190">
    <property type="entry name" value="Arginyl-tRNA synthetase (ArgRS), N-terminal 'additional' domain"/>
    <property type="match status" value="1"/>
</dbReference>
<dbReference type="SMART" id="SM01016">
    <property type="entry name" value="Arg_tRNA_synt_N"/>
    <property type="match status" value="1"/>
</dbReference>
<evidence type="ECO:0000256" key="3">
    <source>
        <dbReference type="ARBA" id="ARBA00011245"/>
    </source>
</evidence>
<dbReference type="EC" id="6.1.1.19" evidence="11"/>
<dbReference type="InterPro" id="IPR001278">
    <property type="entry name" value="Arg-tRNA-ligase"/>
</dbReference>
<dbReference type="CDD" id="cd00671">
    <property type="entry name" value="ArgRS_core"/>
    <property type="match status" value="1"/>
</dbReference>
<dbReference type="GO" id="GO:0005524">
    <property type="term" value="F:ATP binding"/>
    <property type="evidence" value="ECO:0007669"/>
    <property type="project" value="UniProtKB-UniRule"/>
</dbReference>
<dbReference type="EMBL" id="PIPK01000009">
    <property type="protein sequence ID" value="RUO22849.1"/>
    <property type="molecule type" value="Genomic_DNA"/>
</dbReference>
<name>A0A327X1Q4_9GAMM</name>
<evidence type="ECO:0000256" key="2">
    <source>
        <dbReference type="ARBA" id="ARBA00005594"/>
    </source>
</evidence>
<dbReference type="OrthoDB" id="9803211at2"/>
<dbReference type="InterPro" id="IPR009080">
    <property type="entry name" value="tRNAsynth_Ia_anticodon-bd"/>
</dbReference>
<comment type="catalytic activity">
    <reaction evidence="10 11">
        <text>tRNA(Arg) + L-arginine + ATP = L-arginyl-tRNA(Arg) + AMP + diphosphate</text>
        <dbReference type="Rhea" id="RHEA:20301"/>
        <dbReference type="Rhea" id="RHEA-COMP:9658"/>
        <dbReference type="Rhea" id="RHEA-COMP:9673"/>
        <dbReference type="ChEBI" id="CHEBI:30616"/>
        <dbReference type="ChEBI" id="CHEBI:32682"/>
        <dbReference type="ChEBI" id="CHEBI:33019"/>
        <dbReference type="ChEBI" id="CHEBI:78442"/>
        <dbReference type="ChEBI" id="CHEBI:78513"/>
        <dbReference type="ChEBI" id="CHEBI:456215"/>
        <dbReference type="EC" id="6.1.1.19"/>
    </reaction>
</comment>
<dbReference type="SUPFAM" id="SSF52374">
    <property type="entry name" value="Nucleotidylyl transferase"/>
    <property type="match status" value="1"/>
</dbReference>
<evidence type="ECO:0000256" key="7">
    <source>
        <dbReference type="ARBA" id="ARBA00022840"/>
    </source>
</evidence>
<keyword evidence="18" id="KW-1185">Reference proteome</keyword>
<dbReference type="SMART" id="SM00836">
    <property type="entry name" value="DALR_1"/>
    <property type="match status" value="1"/>
</dbReference>
<dbReference type="InterPro" id="IPR008909">
    <property type="entry name" value="DALR_anticod-bd"/>
</dbReference>
<dbReference type="InterPro" id="IPR036695">
    <property type="entry name" value="Arg-tRNA-synth_N_sf"/>
</dbReference>
<comment type="subunit">
    <text evidence="3 11">Monomer.</text>
</comment>
<dbReference type="PROSITE" id="PS00178">
    <property type="entry name" value="AA_TRNA_LIGASE_I"/>
    <property type="match status" value="1"/>
</dbReference>
<dbReference type="InterPro" id="IPR014729">
    <property type="entry name" value="Rossmann-like_a/b/a_fold"/>
</dbReference>
<dbReference type="FunFam" id="3.40.50.620:FF:000030">
    <property type="entry name" value="Arginine--tRNA ligase"/>
    <property type="match status" value="1"/>
</dbReference>
<keyword evidence="8 11" id="KW-0648">Protein biosynthesis</keyword>
<dbReference type="GO" id="GO:0006420">
    <property type="term" value="P:arginyl-tRNA aminoacylation"/>
    <property type="evidence" value="ECO:0007669"/>
    <property type="project" value="UniProtKB-UniRule"/>
</dbReference>
<dbReference type="GO" id="GO:0005737">
    <property type="term" value="C:cytoplasm"/>
    <property type="evidence" value="ECO:0007669"/>
    <property type="project" value="UniProtKB-SubCell"/>
</dbReference>
<evidence type="ECO:0000313" key="18">
    <source>
        <dbReference type="Proteomes" id="UP000287865"/>
    </source>
</evidence>
<dbReference type="Pfam" id="PF05746">
    <property type="entry name" value="DALR_1"/>
    <property type="match status" value="1"/>
</dbReference>
<dbReference type="GO" id="GO:0004814">
    <property type="term" value="F:arginine-tRNA ligase activity"/>
    <property type="evidence" value="ECO:0007669"/>
    <property type="project" value="UniProtKB-UniRule"/>
</dbReference>
<dbReference type="CDD" id="cd07956">
    <property type="entry name" value="Anticodon_Ia_Arg"/>
    <property type="match status" value="1"/>
</dbReference>
<dbReference type="InterPro" id="IPR035684">
    <property type="entry name" value="ArgRS_core"/>
</dbReference>
<comment type="subcellular location">
    <subcellularLocation>
        <location evidence="1 11">Cytoplasm</location>
    </subcellularLocation>
</comment>
<dbReference type="FunFam" id="1.10.730.10:FF:000006">
    <property type="entry name" value="Arginyl-tRNA synthetase 2, mitochondrial"/>
    <property type="match status" value="1"/>
</dbReference>
<dbReference type="FunFam" id="3.30.1360.70:FF:000003">
    <property type="entry name" value="Arginine--tRNA ligase"/>
    <property type="match status" value="1"/>
</dbReference>
<dbReference type="PANTHER" id="PTHR11956">
    <property type="entry name" value="ARGINYL-TRNA SYNTHETASE"/>
    <property type="match status" value="1"/>
</dbReference>
<dbReference type="HAMAP" id="MF_00123">
    <property type="entry name" value="Arg_tRNA_synth"/>
    <property type="match status" value="1"/>
</dbReference>
<evidence type="ECO:0000256" key="8">
    <source>
        <dbReference type="ARBA" id="ARBA00022917"/>
    </source>
</evidence>
<proteinExistence type="inferred from homology"/>
<dbReference type="Gene3D" id="1.10.730.10">
    <property type="entry name" value="Isoleucyl-tRNA Synthetase, Domain 1"/>
    <property type="match status" value="1"/>
</dbReference>
<dbReference type="Proteomes" id="UP000249203">
    <property type="component" value="Unassembled WGS sequence"/>
</dbReference>
<keyword evidence="7 11" id="KW-0067">ATP-binding</keyword>
<dbReference type="Gene3D" id="3.40.50.620">
    <property type="entry name" value="HUPs"/>
    <property type="match status" value="1"/>
</dbReference>
<evidence type="ECO:0000256" key="4">
    <source>
        <dbReference type="ARBA" id="ARBA00022490"/>
    </source>
</evidence>
<evidence type="ECO:0000256" key="12">
    <source>
        <dbReference type="RuleBase" id="RU363038"/>
    </source>
</evidence>
<accession>A0A327X1Q4</accession>